<feature type="coiled-coil region" evidence="1">
    <location>
        <begin position="69"/>
        <end position="96"/>
    </location>
</feature>
<keyword evidence="1" id="KW-0175">Coiled coil</keyword>
<comment type="caution">
    <text evidence="2">The sequence shown here is derived from an EMBL/GenBank/DDBJ whole genome shotgun (WGS) entry which is preliminary data.</text>
</comment>
<reference evidence="2 3" key="1">
    <citation type="submission" date="2023-10" db="EMBL/GenBank/DDBJ databases">
        <title>Development of a sustainable strategy for remediation of hydrocarbon-contaminated territories based on the waste exchange concept.</title>
        <authorList>
            <person name="Krivoruchko A."/>
        </authorList>
    </citation>
    <scope>NUCLEOTIDE SEQUENCE [LARGE SCALE GENOMIC DNA]</scope>
    <source>
        <strain evidence="2 3">IEGM 1323</strain>
    </source>
</reference>
<organism evidence="2 3">
    <name type="scientific">Rhodococcoides yunnanense</name>
    <dbReference type="NCBI Taxonomy" id="278209"/>
    <lineage>
        <taxon>Bacteria</taxon>
        <taxon>Bacillati</taxon>
        <taxon>Actinomycetota</taxon>
        <taxon>Actinomycetes</taxon>
        <taxon>Mycobacteriales</taxon>
        <taxon>Nocardiaceae</taxon>
        <taxon>Rhodococcoides</taxon>
    </lineage>
</organism>
<evidence type="ECO:0000313" key="2">
    <source>
        <dbReference type="EMBL" id="MDV6263213.1"/>
    </source>
</evidence>
<accession>A0ABU4BGH0</accession>
<sequence length="128" mass="14428">MDKRVLIQKAIANLISGNPTCSDGKLTVSNLAKEAGLHRQRLYDEFPDLVEHFRTQAGSFAPVGVQKQLQLAESTIEQLGKRNDELVQQIKERELRIEVLSALVVELTLQQEQLNLVHLRPNQAGRHP</sequence>
<keyword evidence="3" id="KW-1185">Reference proteome</keyword>
<name>A0ABU4BGH0_9NOCA</name>
<evidence type="ECO:0008006" key="4">
    <source>
        <dbReference type="Google" id="ProtNLM"/>
    </source>
</evidence>
<evidence type="ECO:0000313" key="3">
    <source>
        <dbReference type="Proteomes" id="UP001185755"/>
    </source>
</evidence>
<gene>
    <name evidence="2" type="ORF">R3P96_17915</name>
</gene>
<dbReference type="Proteomes" id="UP001185755">
    <property type="component" value="Unassembled WGS sequence"/>
</dbReference>
<proteinExistence type="predicted"/>
<dbReference type="RefSeq" id="WP_317565423.1">
    <property type="nucleotide sequence ID" value="NZ_JAWLJX010000005.1"/>
</dbReference>
<dbReference type="EMBL" id="JAWLJX010000005">
    <property type="protein sequence ID" value="MDV6263213.1"/>
    <property type="molecule type" value="Genomic_DNA"/>
</dbReference>
<evidence type="ECO:0000256" key="1">
    <source>
        <dbReference type="SAM" id="Coils"/>
    </source>
</evidence>
<protein>
    <recommendedName>
        <fullName evidence="4">TetR family transcriptional regulator</fullName>
    </recommendedName>
</protein>